<dbReference type="EMBL" id="QGSZ01000224">
    <property type="protein sequence ID" value="RQX01413.1"/>
    <property type="molecule type" value="Genomic_DNA"/>
</dbReference>
<accession>A0A3N9X205</accession>
<dbReference type="AlphaFoldDB" id="A0A3N9X205"/>
<gene>
    <name evidence="1" type="ORF">DLJ59_18510</name>
</gene>
<dbReference type="InterPro" id="IPR053545">
    <property type="entry name" value="Enoyl-CoA_hydratase-like"/>
</dbReference>
<proteinExistence type="predicted"/>
<dbReference type="CDD" id="cd06558">
    <property type="entry name" value="crotonase-like"/>
    <property type="match status" value="1"/>
</dbReference>
<reference evidence="1 2" key="1">
    <citation type="submission" date="2018-05" db="EMBL/GenBank/DDBJ databases">
        <title>Micromonospora from Atacama Desert.</title>
        <authorList>
            <person name="Carro L."/>
            <person name="Goodfellow M."/>
            <person name="Klenk H.-P."/>
        </authorList>
    </citation>
    <scope>NUCLEOTIDE SEQUENCE [LARGE SCALE GENOMIC DNA]</scope>
    <source>
        <strain evidence="1 2">LB39</strain>
    </source>
</reference>
<dbReference type="GO" id="GO:0003824">
    <property type="term" value="F:catalytic activity"/>
    <property type="evidence" value="ECO:0007669"/>
    <property type="project" value="UniProtKB-ARBA"/>
</dbReference>
<name>A0A3N9X205_9ACTN</name>
<dbReference type="Pfam" id="PF00378">
    <property type="entry name" value="ECH_1"/>
    <property type="match status" value="1"/>
</dbReference>
<comment type="caution">
    <text evidence="1">The sequence shown here is derived from an EMBL/GenBank/DDBJ whole genome shotgun (WGS) entry which is preliminary data.</text>
</comment>
<dbReference type="PANTHER" id="PTHR43459:SF1">
    <property type="entry name" value="EG:BACN32G11.4 PROTEIN"/>
    <property type="match status" value="1"/>
</dbReference>
<organism evidence="1 2">
    <name type="scientific">Micromonospora inaquosa</name>
    <dbReference type="NCBI Taxonomy" id="2203716"/>
    <lineage>
        <taxon>Bacteria</taxon>
        <taxon>Bacillati</taxon>
        <taxon>Actinomycetota</taxon>
        <taxon>Actinomycetes</taxon>
        <taxon>Micromonosporales</taxon>
        <taxon>Micromonosporaceae</taxon>
        <taxon>Micromonospora</taxon>
    </lineage>
</organism>
<dbReference type="Proteomes" id="UP000282312">
    <property type="component" value="Unassembled WGS sequence"/>
</dbReference>
<dbReference type="InterPro" id="IPR029045">
    <property type="entry name" value="ClpP/crotonase-like_dom_sf"/>
</dbReference>
<dbReference type="Gene3D" id="3.90.226.10">
    <property type="entry name" value="2-enoyl-CoA Hydratase, Chain A, domain 1"/>
    <property type="match status" value="1"/>
</dbReference>
<dbReference type="OrthoDB" id="6006525at2"/>
<evidence type="ECO:0000313" key="2">
    <source>
        <dbReference type="Proteomes" id="UP000282312"/>
    </source>
</evidence>
<dbReference type="SUPFAM" id="SSF52096">
    <property type="entry name" value="ClpP/crotonase"/>
    <property type="match status" value="1"/>
</dbReference>
<dbReference type="InterPro" id="IPR001753">
    <property type="entry name" value="Enoyl-CoA_hydra/iso"/>
</dbReference>
<sequence length="204" mass="21728">MESVAAVEAACAAAESDESTTMLPVQVTGTPGKDWTHGLDVSLVSKWERSLRRLERLNVTTVAVASGDCGGLALDVLLATDYRIATPDVRLSLLVDREATWPGMAVFRLAQQSGGSRLRRAILFGAHLDAQESVDLGLVDELTDDPATALTATAEMVAGLSGREMAIRRQLMFDATTTSFEDALGRHLAACDRALRRSADAATP</sequence>
<dbReference type="NCBIfam" id="NF042431">
    <property type="entry name" value="EnCoAhydt_DpgB"/>
    <property type="match status" value="1"/>
</dbReference>
<evidence type="ECO:0000313" key="1">
    <source>
        <dbReference type="EMBL" id="RQX01413.1"/>
    </source>
</evidence>
<keyword evidence="2" id="KW-1185">Reference proteome</keyword>
<protein>
    <submittedName>
        <fullName evidence="1">Enoyl-CoA hydratase</fullName>
    </submittedName>
</protein>
<dbReference type="PANTHER" id="PTHR43459">
    <property type="entry name" value="ENOYL-COA HYDRATASE"/>
    <property type="match status" value="1"/>
</dbReference>